<feature type="modified residue" description="4-aspartylphosphate" evidence="6">
    <location>
        <position position="53"/>
    </location>
</feature>
<feature type="domain" description="OmpR/PhoB-type" evidence="9">
    <location>
        <begin position="126"/>
        <end position="223"/>
    </location>
</feature>
<dbReference type="SUPFAM" id="SSF52172">
    <property type="entry name" value="CheY-like"/>
    <property type="match status" value="1"/>
</dbReference>
<dbReference type="GO" id="GO:0000976">
    <property type="term" value="F:transcription cis-regulatory region binding"/>
    <property type="evidence" value="ECO:0007669"/>
    <property type="project" value="TreeGrafter"/>
</dbReference>
<dbReference type="CDD" id="cd17624">
    <property type="entry name" value="REC_OmpR_PmrA-like"/>
    <property type="match status" value="1"/>
</dbReference>
<dbReference type="Gene3D" id="3.40.50.2300">
    <property type="match status" value="1"/>
</dbReference>
<dbReference type="SMART" id="SM00448">
    <property type="entry name" value="REC"/>
    <property type="match status" value="1"/>
</dbReference>
<organism evidence="10 11">
    <name type="scientific">Fimbriiglobus ruber</name>
    <dbReference type="NCBI Taxonomy" id="1908690"/>
    <lineage>
        <taxon>Bacteria</taxon>
        <taxon>Pseudomonadati</taxon>
        <taxon>Planctomycetota</taxon>
        <taxon>Planctomycetia</taxon>
        <taxon>Gemmatales</taxon>
        <taxon>Gemmataceae</taxon>
        <taxon>Fimbriiglobus</taxon>
    </lineage>
</organism>
<keyword evidence="2" id="KW-0902">Two-component regulatory system</keyword>
<dbReference type="PANTHER" id="PTHR48111">
    <property type="entry name" value="REGULATOR OF RPOS"/>
    <property type="match status" value="1"/>
</dbReference>
<keyword evidence="11" id="KW-1185">Reference proteome</keyword>
<evidence type="ECO:0000256" key="1">
    <source>
        <dbReference type="ARBA" id="ARBA00022553"/>
    </source>
</evidence>
<dbReference type="InterPro" id="IPR001867">
    <property type="entry name" value="OmpR/PhoB-type_DNA-bd"/>
</dbReference>
<dbReference type="GO" id="GO:0000156">
    <property type="term" value="F:phosphorelay response regulator activity"/>
    <property type="evidence" value="ECO:0007669"/>
    <property type="project" value="TreeGrafter"/>
</dbReference>
<comment type="caution">
    <text evidence="10">The sequence shown here is derived from an EMBL/GenBank/DDBJ whole genome shotgun (WGS) entry which is preliminary data.</text>
</comment>
<evidence type="ECO:0000256" key="2">
    <source>
        <dbReference type="ARBA" id="ARBA00023012"/>
    </source>
</evidence>
<proteinExistence type="predicted"/>
<dbReference type="InterPro" id="IPR039420">
    <property type="entry name" value="WalR-like"/>
</dbReference>
<dbReference type="SMART" id="SM00862">
    <property type="entry name" value="Trans_reg_C"/>
    <property type="match status" value="1"/>
</dbReference>
<protein>
    <submittedName>
        <fullName evidence="10">Two-component response regulator</fullName>
    </submittedName>
</protein>
<keyword evidence="4 7" id="KW-0238">DNA-binding</keyword>
<dbReference type="Pfam" id="PF00486">
    <property type="entry name" value="Trans_reg_C"/>
    <property type="match status" value="1"/>
</dbReference>
<dbReference type="GO" id="GO:0005829">
    <property type="term" value="C:cytosol"/>
    <property type="evidence" value="ECO:0007669"/>
    <property type="project" value="TreeGrafter"/>
</dbReference>
<dbReference type="Pfam" id="PF00072">
    <property type="entry name" value="Response_reg"/>
    <property type="match status" value="1"/>
</dbReference>
<evidence type="ECO:0000313" key="10">
    <source>
        <dbReference type="EMBL" id="OWK41616.1"/>
    </source>
</evidence>
<keyword evidence="1 6" id="KW-0597">Phosphoprotein</keyword>
<evidence type="ECO:0000256" key="4">
    <source>
        <dbReference type="ARBA" id="ARBA00023125"/>
    </source>
</evidence>
<dbReference type="EMBL" id="NIDE01000005">
    <property type="protein sequence ID" value="OWK41616.1"/>
    <property type="molecule type" value="Genomic_DNA"/>
</dbReference>
<accession>A0A225DVF7</accession>
<evidence type="ECO:0000256" key="3">
    <source>
        <dbReference type="ARBA" id="ARBA00023015"/>
    </source>
</evidence>
<dbReference type="Gene3D" id="1.10.10.10">
    <property type="entry name" value="Winged helix-like DNA-binding domain superfamily/Winged helix DNA-binding domain"/>
    <property type="match status" value="1"/>
</dbReference>
<feature type="DNA-binding region" description="OmpR/PhoB-type" evidence="7">
    <location>
        <begin position="126"/>
        <end position="223"/>
    </location>
</feature>
<dbReference type="InterPro" id="IPR036388">
    <property type="entry name" value="WH-like_DNA-bd_sf"/>
</dbReference>
<dbReference type="InterPro" id="IPR011006">
    <property type="entry name" value="CheY-like_superfamily"/>
</dbReference>
<gene>
    <name evidence="10" type="ORF">FRUB_03694</name>
</gene>
<evidence type="ECO:0000259" key="9">
    <source>
        <dbReference type="PROSITE" id="PS51755"/>
    </source>
</evidence>
<dbReference type="RefSeq" id="WP_088254898.1">
    <property type="nucleotide sequence ID" value="NZ_NIDE01000005.1"/>
</dbReference>
<evidence type="ECO:0000256" key="7">
    <source>
        <dbReference type="PROSITE-ProRule" id="PRU01091"/>
    </source>
</evidence>
<dbReference type="CDD" id="cd00383">
    <property type="entry name" value="trans_reg_C"/>
    <property type="match status" value="1"/>
</dbReference>
<reference evidence="11" key="1">
    <citation type="submission" date="2017-06" db="EMBL/GenBank/DDBJ databases">
        <title>Genome analysis of Fimbriiglobus ruber SP5, the first member of the order Planctomycetales with confirmed chitinolytic capability.</title>
        <authorList>
            <person name="Ravin N.V."/>
            <person name="Rakitin A.L."/>
            <person name="Ivanova A.A."/>
            <person name="Beletsky A.V."/>
            <person name="Kulichevskaya I.S."/>
            <person name="Mardanov A.V."/>
            <person name="Dedysh S.N."/>
        </authorList>
    </citation>
    <scope>NUCLEOTIDE SEQUENCE [LARGE SCALE GENOMIC DNA]</scope>
    <source>
        <strain evidence="11">SP5</strain>
    </source>
</reference>
<dbReference type="OrthoDB" id="272875at2"/>
<sequence length="228" mass="25348">MSLRVLVIEDEPEIADYLVRGLREEGLVVEHAADGHDARARLRAGPWDVVLLDWWLPGPDGATVLRAYRADGGTAPVLFLTARDAIPDRVRGLDAGADDYLCKPFAFDELLARVRALARRGPTGGGTTLSVAGVTVDLATRTAHREGKRLALTTKEEALLIFFLRHPDEVLSRTRIYEHVWDERYDGCSNSLEVHVVELRRKLEVHGPRLIHTLRGRGYRFGAADDPA</sequence>
<evidence type="ECO:0000256" key="5">
    <source>
        <dbReference type="ARBA" id="ARBA00023163"/>
    </source>
</evidence>
<name>A0A225DVF7_9BACT</name>
<evidence type="ECO:0000259" key="8">
    <source>
        <dbReference type="PROSITE" id="PS50110"/>
    </source>
</evidence>
<keyword evidence="3" id="KW-0805">Transcription regulation</keyword>
<evidence type="ECO:0000313" key="11">
    <source>
        <dbReference type="Proteomes" id="UP000214646"/>
    </source>
</evidence>
<dbReference type="Gene3D" id="6.10.250.690">
    <property type="match status" value="1"/>
</dbReference>
<dbReference type="AlphaFoldDB" id="A0A225DVF7"/>
<evidence type="ECO:0000256" key="6">
    <source>
        <dbReference type="PROSITE-ProRule" id="PRU00169"/>
    </source>
</evidence>
<dbReference type="GO" id="GO:0032993">
    <property type="term" value="C:protein-DNA complex"/>
    <property type="evidence" value="ECO:0007669"/>
    <property type="project" value="TreeGrafter"/>
</dbReference>
<dbReference type="PROSITE" id="PS50110">
    <property type="entry name" value="RESPONSE_REGULATORY"/>
    <property type="match status" value="1"/>
</dbReference>
<dbReference type="PROSITE" id="PS51755">
    <property type="entry name" value="OMPR_PHOB"/>
    <property type="match status" value="1"/>
</dbReference>
<dbReference type="Proteomes" id="UP000214646">
    <property type="component" value="Unassembled WGS sequence"/>
</dbReference>
<feature type="domain" description="Response regulatory" evidence="8">
    <location>
        <begin position="4"/>
        <end position="118"/>
    </location>
</feature>
<dbReference type="InterPro" id="IPR001789">
    <property type="entry name" value="Sig_transdc_resp-reg_receiver"/>
</dbReference>
<dbReference type="GO" id="GO:0006355">
    <property type="term" value="P:regulation of DNA-templated transcription"/>
    <property type="evidence" value="ECO:0007669"/>
    <property type="project" value="InterPro"/>
</dbReference>
<dbReference type="PANTHER" id="PTHR48111:SF22">
    <property type="entry name" value="REGULATOR OF RPOS"/>
    <property type="match status" value="1"/>
</dbReference>
<keyword evidence="5" id="KW-0804">Transcription</keyword>